<keyword evidence="3 4" id="KW-0539">Nucleus</keyword>
<name>A0A2K5EAE5_AOTNA</name>
<dbReference type="GeneTree" id="ENSGT00390000014572"/>
<evidence type="ECO:0000313" key="7">
    <source>
        <dbReference type="Proteomes" id="UP000233020"/>
    </source>
</evidence>
<proteinExistence type="inferred from homology"/>
<protein>
    <recommendedName>
        <fullName evidence="4">Transcription initiation factor IIA subunit 2</fullName>
    </recommendedName>
</protein>
<evidence type="ECO:0000259" key="5">
    <source>
        <dbReference type="Pfam" id="PF02751"/>
    </source>
</evidence>
<keyword evidence="7" id="KW-1185">Reference proteome</keyword>
<comment type="subcellular location">
    <subcellularLocation>
        <location evidence="1 4">Nucleus</location>
    </subcellularLocation>
</comment>
<keyword evidence="2 4" id="KW-0804">Transcription</keyword>
<dbReference type="SUPFAM" id="SSF50784">
    <property type="entry name" value="Transcription factor IIA (TFIIA), beta-barrel domain"/>
    <property type="match status" value="1"/>
</dbReference>
<dbReference type="InterPro" id="IPR009088">
    <property type="entry name" value="TFIIA_b-brl"/>
</dbReference>
<dbReference type="Proteomes" id="UP000233020">
    <property type="component" value="Unplaced"/>
</dbReference>
<evidence type="ECO:0000313" key="6">
    <source>
        <dbReference type="Ensembl" id="ENSANAP00000030192.1"/>
    </source>
</evidence>
<feature type="domain" description="Transcription initiation factor IIA gamma subunit C-terminal" evidence="5">
    <location>
        <begin position="44"/>
        <end position="79"/>
    </location>
</feature>
<comment type="similarity">
    <text evidence="4">Belongs to the TFIIA subunit 2 family.</text>
</comment>
<dbReference type="PANTHER" id="PTHR10966">
    <property type="entry name" value="TRANSCRIPTION INITIATION FACTOR IIA SUBUNIT 2"/>
    <property type="match status" value="1"/>
</dbReference>
<evidence type="ECO:0000256" key="3">
    <source>
        <dbReference type="ARBA" id="ARBA00023242"/>
    </source>
</evidence>
<dbReference type="OMA" id="TYRFCDY"/>
<evidence type="ECO:0000256" key="1">
    <source>
        <dbReference type="ARBA" id="ARBA00004123"/>
    </source>
</evidence>
<dbReference type="Gene3D" id="2.30.18.10">
    <property type="entry name" value="Transcription factor IIA (TFIIA), beta-barrel domain"/>
    <property type="match status" value="1"/>
</dbReference>
<dbReference type="GO" id="GO:0005672">
    <property type="term" value="C:transcription factor TFIIA complex"/>
    <property type="evidence" value="ECO:0007669"/>
    <property type="project" value="InterPro"/>
</dbReference>
<dbReference type="Ensembl" id="ENSANAT00000048227.1">
    <property type="protein sequence ID" value="ENSANAP00000030192.1"/>
    <property type="gene ID" value="ENSANAG00000032857.1"/>
</dbReference>
<dbReference type="AlphaFoldDB" id="A0A2K5EAE5"/>
<evidence type="ECO:0000256" key="2">
    <source>
        <dbReference type="ARBA" id="ARBA00023163"/>
    </source>
</evidence>
<dbReference type="PIRSF" id="PIRSF009415">
    <property type="entry name" value="Hum_TFIIA_gamma"/>
    <property type="match status" value="1"/>
</dbReference>
<reference evidence="6" key="1">
    <citation type="submission" date="2025-08" db="UniProtKB">
        <authorList>
            <consortium name="Ensembl"/>
        </authorList>
    </citation>
    <scope>IDENTIFICATION</scope>
</reference>
<evidence type="ECO:0000256" key="4">
    <source>
        <dbReference type="PIRNR" id="PIRNR009415"/>
    </source>
</evidence>
<dbReference type="STRING" id="37293.ENSANAP00000030192"/>
<reference evidence="6" key="2">
    <citation type="submission" date="2025-09" db="UniProtKB">
        <authorList>
            <consortium name="Ensembl"/>
        </authorList>
    </citation>
    <scope>IDENTIFICATION</scope>
</reference>
<dbReference type="Pfam" id="PF02751">
    <property type="entry name" value="TFIIA_gamma_C"/>
    <property type="match status" value="1"/>
</dbReference>
<dbReference type="InterPro" id="IPR015871">
    <property type="entry name" value="TFIIA_gsu_C"/>
</dbReference>
<dbReference type="CDD" id="cd10014">
    <property type="entry name" value="TFIIA_gamma_C"/>
    <property type="match status" value="1"/>
</dbReference>
<sequence length="89" mass="10463">MAYQLYRNTALRNSLQVILLQFDKARNSALAQTVRNRVNFRSFLNTYRFCDYLRTFVLNDVEFREVTELNKVDEIVACDDKNTGSNTTE</sequence>
<keyword evidence="4" id="KW-0805">Transcription regulation</keyword>
<dbReference type="GO" id="GO:0006367">
    <property type="term" value="P:transcription initiation at RNA polymerase II promoter"/>
    <property type="evidence" value="ECO:0007669"/>
    <property type="project" value="InterPro"/>
</dbReference>
<comment type="function">
    <text evidence="4">TFIIA is a component of the transcription machinery of RNA polymerase II and plays an important role in transcriptional activation.</text>
</comment>
<organism evidence="6 7">
    <name type="scientific">Aotus nancymaae</name>
    <name type="common">Ma's night monkey</name>
    <dbReference type="NCBI Taxonomy" id="37293"/>
    <lineage>
        <taxon>Eukaryota</taxon>
        <taxon>Metazoa</taxon>
        <taxon>Chordata</taxon>
        <taxon>Craniata</taxon>
        <taxon>Vertebrata</taxon>
        <taxon>Euteleostomi</taxon>
        <taxon>Mammalia</taxon>
        <taxon>Eutheria</taxon>
        <taxon>Euarchontoglires</taxon>
        <taxon>Primates</taxon>
        <taxon>Haplorrhini</taxon>
        <taxon>Platyrrhini</taxon>
        <taxon>Aotidae</taxon>
        <taxon>Aotus</taxon>
    </lineage>
</organism>
<dbReference type="InterPro" id="IPR003194">
    <property type="entry name" value="TFIIA_gsu"/>
</dbReference>
<accession>A0A2K5EAE5</accession>